<protein>
    <submittedName>
        <fullName evidence="2">Uncharacterized protein</fullName>
    </submittedName>
</protein>
<gene>
    <name evidence="2" type="ORF">SAMN04488546_1437</name>
</gene>
<dbReference type="AlphaFoldDB" id="A0A1I0BU44"/>
<name>A0A1I0BU44_9ACTN</name>
<sequence length="175" mass="17650">MLSPGAGGLDGAAGRRLASPYPSDGGNEAMEVRVGLRLPVGDVTVLLGPAAARRRVMAALDDDSGRCASGHAAVRVHRVAAAADDDVDRRIEAIESVRAQGATIVLVDRLTEGLAAPDRRAVLAALRPVATGGRAVLVDDDDPVAALAVADGALRADPAGGLTAESVGDLDYLAS</sequence>
<evidence type="ECO:0000256" key="1">
    <source>
        <dbReference type="SAM" id="MobiDB-lite"/>
    </source>
</evidence>
<keyword evidence="3" id="KW-1185">Reference proteome</keyword>
<reference evidence="3" key="1">
    <citation type="submission" date="2016-10" db="EMBL/GenBank/DDBJ databases">
        <authorList>
            <person name="Varghese N."/>
            <person name="Submissions S."/>
        </authorList>
    </citation>
    <scope>NUCLEOTIDE SEQUENCE [LARGE SCALE GENOMIC DNA]</scope>
    <source>
        <strain evidence="3">DSM 44209</strain>
    </source>
</reference>
<evidence type="ECO:0000313" key="2">
    <source>
        <dbReference type="EMBL" id="SET10138.1"/>
    </source>
</evidence>
<accession>A0A1I0BU44</accession>
<feature type="compositionally biased region" description="Gly residues" evidence="1">
    <location>
        <begin position="1"/>
        <end position="11"/>
    </location>
</feature>
<feature type="region of interest" description="Disordered" evidence="1">
    <location>
        <begin position="1"/>
        <end position="24"/>
    </location>
</feature>
<dbReference type="EMBL" id="FOIE01000002">
    <property type="protein sequence ID" value="SET10138.1"/>
    <property type="molecule type" value="Genomic_DNA"/>
</dbReference>
<evidence type="ECO:0000313" key="3">
    <source>
        <dbReference type="Proteomes" id="UP000198507"/>
    </source>
</evidence>
<organism evidence="2 3">
    <name type="scientific">Geodermatophilus poikilotrophus</name>
    <dbReference type="NCBI Taxonomy" id="1333667"/>
    <lineage>
        <taxon>Bacteria</taxon>
        <taxon>Bacillati</taxon>
        <taxon>Actinomycetota</taxon>
        <taxon>Actinomycetes</taxon>
        <taxon>Geodermatophilales</taxon>
        <taxon>Geodermatophilaceae</taxon>
        <taxon>Geodermatophilus</taxon>
    </lineage>
</organism>
<dbReference type="Proteomes" id="UP000198507">
    <property type="component" value="Unassembled WGS sequence"/>
</dbReference>
<proteinExistence type="predicted"/>